<feature type="compositionally biased region" description="Basic and acidic residues" evidence="1">
    <location>
        <begin position="266"/>
        <end position="294"/>
    </location>
</feature>
<feature type="compositionally biased region" description="Polar residues" evidence="1">
    <location>
        <begin position="480"/>
        <end position="494"/>
    </location>
</feature>
<keyword evidence="2" id="KW-1185">Reference proteome</keyword>
<feature type="region of interest" description="Disordered" evidence="1">
    <location>
        <begin position="263"/>
        <end position="325"/>
    </location>
</feature>
<name>A0A6I9S7R8_ELAGV</name>
<evidence type="ECO:0000313" key="2">
    <source>
        <dbReference type="Proteomes" id="UP000504607"/>
    </source>
</evidence>
<dbReference type="RefSeq" id="XP_010938587.1">
    <property type="nucleotide sequence ID" value="XM_010940285.3"/>
</dbReference>
<dbReference type="PANTHER" id="PTHR33334">
    <property type="entry name" value="PROTEIN LNK1"/>
    <property type="match status" value="1"/>
</dbReference>
<proteinExistence type="predicted"/>
<dbReference type="AlphaFoldDB" id="A0A6I9S7R8"/>
<dbReference type="KEGG" id="egu:105057627"/>
<evidence type="ECO:0000256" key="1">
    <source>
        <dbReference type="SAM" id="MobiDB-lite"/>
    </source>
</evidence>
<dbReference type="InParanoid" id="A0A6I9S7R8"/>
<evidence type="ECO:0000313" key="3">
    <source>
        <dbReference type="RefSeq" id="XP_010938587.1"/>
    </source>
</evidence>
<dbReference type="PANTHER" id="PTHR33334:SF5">
    <property type="entry name" value="PROTEIN LNK2"/>
    <property type="match status" value="1"/>
</dbReference>
<feature type="region of interest" description="Disordered" evidence="1">
    <location>
        <begin position="461"/>
        <end position="494"/>
    </location>
</feature>
<sequence length="514" mass="58083">MLDWNDKELVRGMELGEFFENGDSIVPHPMETEEMAFTFGDQRVKQMKESIASDRRSNNQICGTKNNLRSCYLENISCYSTNEKPTASELHFDALPAWPTVSSACRKGYNGGQEHDPWATEVMEDLIDNSQLNSLSDCMMECHHSGVMLHGEDSLSADKSCSFSTSRNSGGYEDKEINGLLDFDWDTFEDIDFDMIFRNDDSTYSIFGDEIVGISDVFLSPSTNVTSSTTQFIPKPDISFCEDETPDQGCSSVLLDEHPHRKRNALHKEKADEQEKPPISWERSEANSKNRESCNLKGSWAHKTCQNQQNSRQKRVSSDTVPDVRPHNATLQENIENQKQQQQTQAMIAVQQQQQKNGLQITVAGNSVSQSCSQKSLSQEAATSSFGIEESSELTSLEQNMLVEQEESERSSMLSDEHSLEETIYYRLQDTLRKLDTGLRLCIRDSMFRLARSAIERQSINDSLSTNKSNKDEEEVAENGQMNNHGRAASSPTSETYTNFIDRIVAQLLFHRSP</sequence>
<gene>
    <name evidence="3" type="primary">LOC105057627</name>
</gene>
<organism evidence="2 3">
    <name type="scientific">Elaeis guineensis var. tenera</name>
    <name type="common">Oil palm</name>
    <dbReference type="NCBI Taxonomy" id="51953"/>
    <lineage>
        <taxon>Eukaryota</taxon>
        <taxon>Viridiplantae</taxon>
        <taxon>Streptophyta</taxon>
        <taxon>Embryophyta</taxon>
        <taxon>Tracheophyta</taxon>
        <taxon>Spermatophyta</taxon>
        <taxon>Magnoliopsida</taxon>
        <taxon>Liliopsida</taxon>
        <taxon>Arecaceae</taxon>
        <taxon>Arecoideae</taxon>
        <taxon>Cocoseae</taxon>
        <taxon>Elaeidinae</taxon>
        <taxon>Elaeis</taxon>
    </lineage>
</organism>
<reference evidence="3" key="1">
    <citation type="submission" date="2025-08" db="UniProtKB">
        <authorList>
            <consortium name="RefSeq"/>
        </authorList>
    </citation>
    <scope>IDENTIFICATION</scope>
</reference>
<dbReference type="GO" id="GO:0007623">
    <property type="term" value="P:circadian rhythm"/>
    <property type="evidence" value="ECO:0007669"/>
    <property type="project" value="InterPro"/>
</dbReference>
<dbReference type="GeneID" id="105057627"/>
<dbReference type="GO" id="GO:0006355">
    <property type="term" value="P:regulation of DNA-templated transcription"/>
    <property type="evidence" value="ECO:0007669"/>
    <property type="project" value="InterPro"/>
</dbReference>
<dbReference type="OrthoDB" id="618331at2759"/>
<accession>A0A6I9S7R8</accession>
<protein>
    <submittedName>
        <fullName evidence="3">Uncharacterized protein LOC105057627</fullName>
    </submittedName>
</protein>
<dbReference type="Proteomes" id="UP000504607">
    <property type="component" value="Chromosome 14"/>
</dbReference>
<dbReference type="InterPro" id="IPR039928">
    <property type="entry name" value="LNK"/>
</dbReference>